<dbReference type="Pfam" id="PF24986">
    <property type="entry name" value="PRC_RimM"/>
    <property type="match status" value="1"/>
</dbReference>
<dbReference type="PANTHER" id="PTHR33692">
    <property type="entry name" value="RIBOSOME MATURATION FACTOR RIMM"/>
    <property type="match status" value="1"/>
</dbReference>
<evidence type="ECO:0000256" key="1">
    <source>
        <dbReference type="ARBA" id="ARBA00022490"/>
    </source>
</evidence>
<comment type="similarity">
    <text evidence="5">Belongs to the RimM family.</text>
</comment>
<comment type="subunit">
    <text evidence="5">Binds ribosomal protein uS19.</text>
</comment>
<feature type="domain" description="RimM N-terminal" evidence="6">
    <location>
        <begin position="8"/>
        <end position="86"/>
    </location>
</feature>
<dbReference type="RefSeq" id="WP_114957826.1">
    <property type="nucleotide sequence ID" value="NZ_JBHSJF010000008.1"/>
</dbReference>
<dbReference type="SUPFAM" id="SSF50346">
    <property type="entry name" value="PRC-barrel domain"/>
    <property type="match status" value="1"/>
</dbReference>
<dbReference type="Gene3D" id="2.40.30.60">
    <property type="entry name" value="RimM"/>
    <property type="match status" value="1"/>
</dbReference>
<evidence type="ECO:0000256" key="5">
    <source>
        <dbReference type="HAMAP-Rule" id="MF_00014"/>
    </source>
</evidence>
<comment type="caution">
    <text evidence="8">The sequence shown here is derived from an EMBL/GenBank/DDBJ whole genome shotgun (WGS) entry which is preliminary data.</text>
</comment>
<accession>A0ABV9Z5F7</accession>
<sequence length="177" mass="19236">MPPARILIGVIGAPHGVRGELRVKPFTDDPLAMKDYGPLETEDGSRVFKIAAARLQGDMVIARFEGITDRDVAASLTHTRLFVPRDRLPDTEEDEFYQSDLIGLRVEDSSGTVLGKIIAVEDFGAGDVLEISRDNLPSVHLPFTRTFVPTVDVKAGRVVAEPPAGIFDDEGGEEPKP</sequence>
<evidence type="ECO:0000256" key="2">
    <source>
        <dbReference type="ARBA" id="ARBA00022517"/>
    </source>
</evidence>
<comment type="function">
    <text evidence="5">An accessory protein needed during the final step in the assembly of 30S ribosomal subunit, possibly for assembly of the head region. Essential for efficient processing of 16S rRNA. May be needed both before and after RbfA during the maturation of 16S rRNA. It has affinity for free ribosomal 30S subunits but not for 70S ribosomes.</text>
</comment>
<evidence type="ECO:0000256" key="3">
    <source>
        <dbReference type="ARBA" id="ARBA00022552"/>
    </source>
</evidence>
<keyword evidence="9" id="KW-1185">Reference proteome</keyword>
<dbReference type="InterPro" id="IPR011033">
    <property type="entry name" value="PRC_barrel-like_sf"/>
</dbReference>
<dbReference type="HAMAP" id="MF_00014">
    <property type="entry name" value="Ribosome_mat_RimM"/>
    <property type="match status" value="1"/>
</dbReference>
<dbReference type="InterPro" id="IPR002676">
    <property type="entry name" value="RimM_N"/>
</dbReference>
<keyword evidence="1 5" id="KW-0963">Cytoplasm</keyword>
<evidence type="ECO:0000259" key="7">
    <source>
        <dbReference type="Pfam" id="PF24986"/>
    </source>
</evidence>
<evidence type="ECO:0000313" key="9">
    <source>
        <dbReference type="Proteomes" id="UP001595796"/>
    </source>
</evidence>
<dbReference type="InterPro" id="IPR056792">
    <property type="entry name" value="PRC_RimM"/>
</dbReference>
<dbReference type="Pfam" id="PF01782">
    <property type="entry name" value="RimM"/>
    <property type="match status" value="1"/>
</dbReference>
<name>A0ABV9Z5F7_9HYPH</name>
<dbReference type="PANTHER" id="PTHR33692:SF1">
    <property type="entry name" value="RIBOSOME MATURATION FACTOR RIMM"/>
    <property type="match status" value="1"/>
</dbReference>
<feature type="domain" description="Ribosome maturation factor RimM PRC barrel" evidence="7">
    <location>
        <begin position="99"/>
        <end position="166"/>
    </location>
</feature>
<dbReference type="InterPro" id="IPR011961">
    <property type="entry name" value="RimM"/>
</dbReference>
<keyword evidence="3 5" id="KW-0698">rRNA processing</keyword>
<protein>
    <recommendedName>
        <fullName evidence="5">Ribosome maturation factor RimM</fullName>
    </recommendedName>
</protein>
<gene>
    <name evidence="5 8" type="primary">rimM</name>
    <name evidence="8" type="ORF">ACFPFW_17730</name>
</gene>
<comment type="domain">
    <text evidence="5">The PRC barrel domain binds ribosomal protein uS19.</text>
</comment>
<dbReference type="NCBIfam" id="TIGR02273">
    <property type="entry name" value="16S_RimM"/>
    <property type="match status" value="1"/>
</dbReference>
<dbReference type="InterPro" id="IPR009000">
    <property type="entry name" value="Transl_B-barrel_sf"/>
</dbReference>
<keyword evidence="2 5" id="KW-0690">Ribosome biogenesis</keyword>
<dbReference type="InterPro" id="IPR036976">
    <property type="entry name" value="RimM_N_sf"/>
</dbReference>
<evidence type="ECO:0000256" key="4">
    <source>
        <dbReference type="ARBA" id="ARBA00023186"/>
    </source>
</evidence>
<dbReference type="Gene3D" id="2.30.30.240">
    <property type="entry name" value="PRC-barrel domain"/>
    <property type="match status" value="1"/>
</dbReference>
<keyword evidence="4 5" id="KW-0143">Chaperone</keyword>
<evidence type="ECO:0000259" key="6">
    <source>
        <dbReference type="Pfam" id="PF01782"/>
    </source>
</evidence>
<comment type="subcellular location">
    <subcellularLocation>
        <location evidence="5">Cytoplasm</location>
    </subcellularLocation>
</comment>
<dbReference type="SUPFAM" id="SSF50447">
    <property type="entry name" value="Translation proteins"/>
    <property type="match status" value="1"/>
</dbReference>
<reference evidence="9" key="1">
    <citation type="journal article" date="2019" name="Int. J. Syst. Evol. Microbiol.">
        <title>The Global Catalogue of Microorganisms (GCM) 10K type strain sequencing project: providing services to taxonomists for standard genome sequencing and annotation.</title>
        <authorList>
            <consortium name="The Broad Institute Genomics Platform"/>
            <consortium name="The Broad Institute Genome Sequencing Center for Infectious Disease"/>
            <person name="Wu L."/>
            <person name="Ma J."/>
        </authorList>
    </citation>
    <scope>NUCLEOTIDE SEQUENCE [LARGE SCALE GENOMIC DNA]</scope>
    <source>
        <strain evidence="9">CGMCC 1.16444</strain>
    </source>
</reference>
<dbReference type="Proteomes" id="UP001595796">
    <property type="component" value="Unassembled WGS sequence"/>
</dbReference>
<organism evidence="8 9">
    <name type="scientific">Flaviflagellibacter deserti</name>
    <dbReference type="NCBI Taxonomy" id="2267266"/>
    <lineage>
        <taxon>Bacteria</taxon>
        <taxon>Pseudomonadati</taxon>
        <taxon>Pseudomonadota</taxon>
        <taxon>Alphaproteobacteria</taxon>
        <taxon>Hyphomicrobiales</taxon>
        <taxon>Flaviflagellibacter</taxon>
    </lineage>
</organism>
<evidence type="ECO:0000313" key="8">
    <source>
        <dbReference type="EMBL" id="MFC5069859.1"/>
    </source>
</evidence>
<dbReference type="EMBL" id="JBHSJF010000008">
    <property type="protein sequence ID" value="MFC5069859.1"/>
    <property type="molecule type" value="Genomic_DNA"/>
</dbReference>
<proteinExistence type="inferred from homology"/>